<keyword evidence="2 4" id="KW-0233">DNA recombination</keyword>
<dbReference type="GO" id="GO:0006302">
    <property type="term" value="P:double-strand break repair"/>
    <property type="evidence" value="ECO:0007669"/>
    <property type="project" value="TreeGrafter"/>
</dbReference>
<dbReference type="InterPro" id="IPR012340">
    <property type="entry name" value="NA-bd_OB-fold"/>
</dbReference>
<dbReference type="PANTHER" id="PTHR33991">
    <property type="entry name" value="DNA REPAIR PROTEIN RECO"/>
    <property type="match status" value="1"/>
</dbReference>
<accession>A0A1G2KNQ8</accession>
<feature type="domain" description="DNA replication/recombination mediator RecO N-terminal" evidence="5">
    <location>
        <begin position="3"/>
        <end position="76"/>
    </location>
</feature>
<dbReference type="GO" id="GO:0043590">
    <property type="term" value="C:bacterial nucleoid"/>
    <property type="evidence" value="ECO:0007669"/>
    <property type="project" value="TreeGrafter"/>
</dbReference>
<proteinExistence type="inferred from homology"/>
<dbReference type="AlphaFoldDB" id="A0A1G2KNQ8"/>
<evidence type="ECO:0000256" key="4">
    <source>
        <dbReference type="HAMAP-Rule" id="MF_00201"/>
    </source>
</evidence>
<keyword evidence="1 4" id="KW-0227">DNA damage</keyword>
<comment type="function">
    <text evidence="4">Involved in DNA repair and RecF pathway recombination.</text>
</comment>
<dbReference type="GO" id="GO:0006310">
    <property type="term" value="P:DNA recombination"/>
    <property type="evidence" value="ECO:0007669"/>
    <property type="project" value="UniProtKB-UniRule"/>
</dbReference>
<evidence type="ECO:0000313" key="6">
    <source>
        <dbReference type="EMBL" id="OHA01058.1"/>
    </source>
</evidence>
<dbReference type="SUPFAM" id="SSF50249">
    <property type="entry name" value="Nucleic acid-binding proteins"/>
    <property type="match status" value="1"/>
</dbReference>
<dbReference type="STRING" id="1802271.A3C11_01560"/>
<reference evidence="6 7" key="1">
    <citation type="journal article" date="2016" name="Nat. Commun.">
        <title>Thousands of microbial genomes shed light on interconnected biogeochemical processes in an aquifer system.</title>
        <authorList>
            <person name="Anantharaman K."/>
            <person name="Brown C.T."/>
            <person name="Hug L.A."/>
            <person name="Sharon I."/>
            <person name="Castelle C.J."/>
            <person name="Probst A.J."/>
            <person name="Thomas B.C."/>
            <person name="Singh A."/>
            <person name="Wilkins M.J."/>
            <person name="Karaoz U."/>
            <person name="Brodie E.L."/>
            <person name="Williams K.H."/>
            <person name="Hubbard S.S."/>
            <person name="Banfield J.F."/>
        </authorList>
    </citation>
    <scope>NUCLEOTIDE SEQUENCE [LARGE SCALE GENOMIC DNA]</scope>
</reference>
<dbReference type="PANTHER" id="PTHR33991:SF1">
    <property type="entry name" value="DNA REPAIR PROTEIN RECO"/>
    <property type="match status" value="1"/>
</dbReference>
<keyword evidence="3 4" id="KW-0234">DNA repair</keyword>
<evidence type="ECO:0000259" key="5">
    <source>
        <dbReference type="Pfam" id="PF11967"/>
    </source>
</evidence>
<evidence type="ECO:0000256" key="3">
    <source>
        <dbReference type="ARBA" id="ARBA00023204"/>
    </source>
</evidence>
<comment type="similarity">
    <text evidence="4">Belongs to the RecO family.</text>
</comment>
<evidence type="ECO:0000313" key="7">
    <source>
        <dbReference type="Proteomes" id="UP000177362"/>
    </source>
</evidence>
<evidence type="ECO:0000256" key="2">
    <source>
        <dbReference type="ARBA" id="ARBA00023172"/>
    </source>
</evidence>
<dbReference type="NCBIfam" id="TIGR00613">
    <property type="entry name" value="reco"/>
    <property type="match status" value="1"/>
</dbReference>
<protein>
    <recommendedName>
        <fullName evidence="4">DNA repair protein RecO</fullName>
    </recommendedName>
    <alternativeName>
        <fullName evidence="4">Recombination protein O</fullName>
    </alternativeName>
</protein>
<organism evidence="6 7">
    <name type="scientific">Candidatus Sungbacteria bacterium RIFCSPHIGHO2_02_FULL_49_12</name>
    <dbReference type="NCBI Taxonomy" id="1802271"/>
    <lineage>
        <taxon>Bacteria</taxon>
        <taxon>Candidatus Sungiibacteriota</taxon>
    </lineage>
</organism>
<dbReference type="EMBL" id="MHQJ01000028">
    <property type="protein sequence ID" value="OHA01058.1"/>
    <property type="molecule type" value="Genomic_DNA"/>
</dbReference>
<dbReference type="HAMAP" id="MF_00201">
    <property type="entry name" value="RecO"/>
    <property type="match status" value="1"/>
</dbReference>
<name>A0A1G2KNQ8_9BACT</name>
<dbReference type="Proteomes" id="UP000177362">
    <property type="component" value="Unassembled WGS sequence"/>
</dbReference>
<dbReference type="Gene3D" id="2.40.50.140">
    <property type="entry name" value="Nucleic acid-binding proteins"/>
    <property type="match status" value="1"/>
</dbReference>
<evidence type="ECO:0000256" key="1">
    <source>
        <dbReference type="ARBA" id="ARBA00022763"/>
    </source>
</evidence>
<comment type="caution">
    <text evidence="6">The sequence shown here is derived from an EMBL/GenBank/DDBJ whole genome shotgun (WGS) entry which is preliminary data.</text>
</comment>
<gene>
    <name evidence="4" type="primary">recO</name>
    <name evidence="6" type="ORF">A3C11_01560</name>
</gene>
<sequence length="216" mass="24067">MQDTTAFILGRREQREADFMVTLYTEDFGLIRATAQGVRKSAAKLRGHLEPFSRSSVSLVEGRAGYRLTGSTLCDYYPEIRCSLARGAAAEGAAALVARTFFQEKDPILWRALEEFFSGLNHNELSPSQSSQALFWFSVRVLVLLGYRPSLDALFSETPRLRATLLVYENENLENVLKNGLPTAALLAVARALLRVFQVHTGELFNFFSAPILLEG</sequence>
<dbReference type="InterPro" id="IPR022572">
    <property type="entry name" value="DNA_rep/recomb_RecO_N"/>
</dbReference>
<dbReference type="Pfam" id="PF11967">
    <property type="entry name" value="RecO_N"/>
    <property type="match status" value="1"/>
</dbReference>
<dbReference type="InterPro" id="IPR003717">
    <property type="entry name" value="RecO"/>
</dbReference>